<evidence type="ECO:0000313" key="3">
    <source>
        <dbReference type="Proteomes" id="UP000326268"/>
    </source>
</evidence>
<reference evidence="2 3" key="1">
    <citation type="submission" date="2019-04" db="EMBL/GenBank/DDBJ databases">
        <title>Friends and foes A comparative genomics studyof 23 Aspergillus species from section Flavi.</title>
        <authorList>
            <consortium name="DOE Joint Genome Institute"/>
            <person name="Kjaerbolling I."/>
            <person name="Vesth T."/>
            <person name="Frisvad J.C."/>
            <person name="Nybo J.L."/>
            <person name="Theobald S."/>
            <person name="Kildgaard S."/>
            <person name="Isbrandt T."/>
            <person name="Kuo A."/>
            <person name="Sato A."/>
            <person name="Lyhne E.K."/>
            <person name="Kogle M.E."/>
            <person name="Wiebenga A."/>
            <person name="Kun R.S."/>
            <person name="Lubbers R.J."/>
            <person name="Makela M.R."/>
            <person name="Barry K."/>
            <person name="Chovatia M."/>
            <person name="Clum A."/>
            <person name="Daum C."/>
            <person name="Haridas S."/>
            <person name="He G."/>
            <person name="LaButti K."/>
            <person name="Lipzen A."/>
            <person name="Mondo S."/>
            <person name="Riley R."/>
            <person name="Salamov A."/>
            <person name="Simmons B.A."/>
            <person name="Magnuson J.K."/>
            <person name="Henrissat B."/>
            <person name="Mortensen U.H."/>
            <person name="Larsen T.O."/>
            <person name="Devries R.P."/>
            <person name="Grigoriev I.V."/>
            <person name="Machida M."/>
            <person name="Baker S.E."/>
            <person name="Andersen M.R."/>
        </authorList>
    </citation>
    <scope>NUCLEOTIDE SEQUENCE [LARGE SCALE GENOMIC DNA]</scope>
    <source>
        <strain evidence="2 3">CBS 763.97</strain>
    </source>
</reference>
<dbReference type="OrthoDB" id="4510170at2759"/>
<evidence type="ECO:0000256" key="1">
    <source>
        <dbReference type="SAM" id="MobiDB-lite"/>
    </source>
</evidence>
<dbReference type="Proteomes" id="UP000326268">
    <property type="component" value="Unassembled WGS sequence"/>
</dbReference>
<gene>
    <name evidence="2" type="ORF">BDV27DRAFT_152255</name>
</gene>
<sequence>MEVMFKKIDSGDARQFVSEGEKQALGQLDLSGKGNIIATHVTSSKIRNARGTREKYPSQEQVMGNSATAVAQTFRWFAATSESDNKDKGGESDKTAHTSLCQNSTSSVVWGSPRFAAAEWLHRSAYSWGGLGGQNPGTSQIFRNLVFGTSETPS</sequence>
<dbReference type="EMBL" id="ML737566">
    <property type="protein sequence ID" value="KAE8370374.1"/>
    <property type="molecule type" value="Genomic_DNA"/>
</dbReference>
<dbReference type="AlphaFoldDB" id="A0A5N7AKC2"/>
<accession>A0A5N7AKC2</accession>
<feature type="compositionally biased region" description="Basic and acidic residues" evidence="1">
    <location>
        <begin position="83"/>
        <end position="96"/>
    </location>
</feature>
<evidence type="ECO:0000313" key="2">
    <source>
        <dbReference type="EMBL" id="KAE8370374.1"/>
    </source>
</evidence>
<proteinExistence type="predicted"/>
<name>A0A5N7AKC2_9EURO</name>
<organism evidence="2 3">
    <name type="scientific">Aspergillus caelatus</name>
    <dbReference type="NCBI Taxonomy" id="61420"/>
    <lineage>
        <taxon>Eukaryota</taxon>
        <taxon>Fungi</taxon>
        <taxon>Dikarya</taxon>
        <taxon>Ascomycota</taxon>
        <taxon>Pezizomycotina</taxon>
        <taxon>Eurotiomycetes</taxon>
        <taxon>Eurotiomycetidae</taxon>
        <taxon>Eurotiales</taxon>
        <taxon>Aspergillaceae</taxon>
        <taxon>Aspergillus</taxon>
        <taxon>Aspergillus subgen. Circumdati</taxon>
    </lineage>
</organism>
<feature type="region of interest" description="Disordered" evidence="1">
    <location>
        <begin position="81"/>
        <end position="103"/>
    </location>
</feature>
<protein>
    <submittedName>
        <fullName evidence="2">Uncharacterized protein</fullName>
    </submittedName>
</protein>
<keyword evidence="3" id="KW-1185">Reference proteome</keyword>
<dbReference type="GeneID" id="43655974"/>
<dbReference type="RefSeq" id="XP_031933455.1">
    <property type="nucleotide sequence ID" value="XM_032071528.1"/>
</dbReference>